<proteinExistence type="predicted"/>
<dbReference type="OrthoDB" id="4527292at2"/>
<evidence type="ECO:0000313" key="2">
    <source>
        <dbReference type="Proteomes" id="UP000199352"/>
    </source>
</evidence>
<sequence length="87" mass="9314">MAARRAGETALVTAAHLTTAGIGFHFFDYGDGSGWAPGCIGKHAEEACVQADMNHFVGLVTRLTCEFGVGRTEHFRERASRTTSSLV</sequence>
<reference evidence="2" key="1">
    <citation type="submission" date="2016-10" db="EMBL/GenBank/DDBJ databases">
        <authorList>
            <person name="Varghese N."/>
            <person name="Submissions S."/>
        </authorList>
    </citation>
    <scope>NUCLEOTIDE SEQUENCE [LARGE SCALE GENOMIC DNA]</scope>
    <source>
        <strain evidence="2">CGMCC 4.3525</strain>
    </source>
</reference>
<evidence type="ECO:0000313" key="1">
    <source>
        <dbReference type="EMBL" id="SEQ79321.1"/>
    </source>
</evidence>
<gene>
    <name evidence="1" type="ORF">SAMN05216188_105122</name>
</gene>
<accession>A0A1H9IWZ7</accession>
<dbReference type="EMBL" id="FOFR01000005">
    <property type="protein sequence ID" value="SEQ79321.1"/>
    <property type="molecule type" value="Genomic_DNA"/>
</dbReference>
<name>A0A1H9IWZ7_9PSEU</name>
<dbReference type="Proteomes" id="UP000199352">
    <property type="component" value="Unassembled WGS sequence"/>
</dbReference>
<protein>
    <submittedName>
        <fullName evidence="1">Uncharacterized protein</fullName>
    </submittedName>
</protein>
<dbReference type="AlphaFoldDB" id="A0A1H9IWZ7"/>
<organism evidence="1 2">
    <name type="scientific">Lentzea xinjiangensis</name>
    <dbReference type="NCBI Taxonomy" id="402600"/>
    <lineage>
        <taxon>Bacteria</taxon>
        <taxon>Bacillati</taxon>
        <taxon>Actinomycetota</taxon>
        <taxon>Actinomycetes</taxon>
        <taxon>Pseudonocardiales</taxon>
        <taxon>Pseudonocardiaceae</taxon>
        <taxon>Lentzea</taxon>
    </lineage>
</organism>
<keyword evidence="2" id="KW-1185">Reference proteome</keyword>
<dbReference type="STRING" id="402600.SAMN05216188_105122"/>